<evidence type="ECO:0000256" key="2">
    <source>
        <dbReference type="SAM" id="Phobius"/>
    </source>
</evidence>
<feature type="transmembrane region" description="Helical" evidence="2">
    <location>
        <begin position="38"/>
        <end position="56"/>
    </location>
</feature>
<keyword evidence="2" id="KW-0472">Membrane</keyword>
<sequence>MATTSRSGELLPQSQGYAPPPSTGGFQEAFDFTIRSPALLIVLLLTFGPMALPLVVISPKLSVLCKVFLSVVTLGLTIVLPIALTIYFSHFAVMPALDAIREANMRGGAI</sequence>
<feature type="region of interest" description="Disordered" evidence="1">
    <location>
        <begin position="1"/>
        <end position="23"/>
    </location>
</feature>
<feature type="compositionally biased region" description="Polar residues" evidence="1">
    <location>
        <begin position="1"/>
        <end position="16"/>
    </location>
</feature>
<keyword evidence="2" id="KW-0812">Transmembrane</keyword>
<accession>A3ZWT3</accession>
<protein>
    <submittedName>
        <fullName evidence="3">Uncharacterized protein</fullName>
    </submittedName>
</protein>
<dbReference type="Proteomes" id="UP000004358">
    <property type="component" value="Unassembled WGS sequence"/>
</dbReference>
<gene>
    <name evidence="3" type="ORF">DSM3645_13875</name>
</gene>
<organism evidence="3 4">
    <name type="scientific">Blastopirellula marina DSM 3645</name>
    <dbReference type="NCBI Taxonomy" id="314230"/>
    <lineage>
        <taxon>Bacteria</taxon>
        <taxon>Pseudomonadati</taxon>
        <taxon>Planctomycetota</taxon>
        <taxon>Planctomycetia</taxon>
        <taxon>Pirellulales</taxon>
        <taxon>Pirellulaceae</taxon>
        <taxon>Blastopirellula</taxon>
    </lineage>
</organism>
<keyword evidence="2" id="KW-1133">Transmembrane helix</keyword>
<comment type="caution">
    <text evidence="3">The sequence shown here is derived from an EMBL/GenBank/DDBJ whole genome shotgun (WGS) entry which is preliminary data.</text>
</comment>
<evidence type="ECO:0000313" key="3">
    <source>
        <dbReference type="EMBL" id="EAQ79057.1"/>
    </source>
</evidence>
<dbReference type="EMBL" id="AANZ01000016">
    <property type="protein sequence ID" value="EAQ79057.1"/>
    <property type="molecule type" value="Genomic_DNA"/>
</dbReference>
<proteinExistence type="predicted"/>
<evidence type="ECO:0000313" key="4">
    <source>
        <dbReference type="Proteomes" id="UP000004358"/>
    </source>
</evidence>
<reference evidence="3 4" key="1">
    <citation type="submission" date="2006-02" db="EMBL/GenBank/DDBJ databases">
        <authorList>
            <person name="Amann R."/>
            <person name="Ferriera S."/>
            <person name="Johnson J."/>
            <person name="Kravitz S."/>
            <person name="Halpern A."/>
            <person name="Remington K."/>
            <person name="Beeson K."/>
            <person name="Tran B."/>
            <person name="Rogers Y.-H."/>
            <person name="Friedman R."/>
            <person name="Venter J.C."/>
        </authorList>
    </citation>
    <scope>NUCLEOTIDE SEQUENCE [LARGE SCALE GENOMIC DNA]</scope>
    <source>
        <strain evidence="3 4">DSM 3645</strain>
    </source>
</reference>
<evidence type="ECO:0000256" key="1">
    <source>
        <dbReference type="SAM" id="MobiDB-lite"/>
    </source>
</evidence>
<feature type="transmembrane region" description="Helical" evidence="2">
    <location>
        <begin position="68"/>
        <end position="88"/>
    </location>
</feature>
<dbReference type="HOGENOM" id="CLU_2166065_0_0_0"/>
<dbReference type="AlphaFoldDB" id="A3ZWT3"/>
<name>A3ZWT3_9BACT</name>